<dbReference type="AlphaFoldDB" id="A0A0K6SBM6"/>
<accession>A0A0K6SBM6</accession>
<dbReference type="PhylomeDB" id="A0A0K6SBM6"/>
<feature type="compositionally biased region" description="Basic and acidic residues" evidence="1">
    <location>
        <begin position="409"/>
        <end position="421"/>
    </location>
</feature>
<protein>
    <submittedName>
        <fullName evidence="2">Uncharacterized protein</fullName>
    </submittedName>
</protein>
<feature type="compositionally biased region" description="Low complexity" evidence="1">
    <location>
        <begin position="422"/>
        <end position="437"/>
    </location>
</feature>
<name>A0A0K6SBM6_9ALVE</name>
<dbReference type="EMBL" id="CDMZ01005949">
    <property type="protein sequence ID" value="CUC10981.1"/>
    <property type="molecule type" value="Genomic_DNA"/>
</dbReference>
<organism evidence="2">
    <name type="scientific">Chromera velia CCMP2878</name>
    <dbReference type="NCBI Taxonomy" id="1169474"/>
    <lineage>
        <taxon>Eukaryota</taxon>
        <taxon>Sar</taxon>
        <taxon>Alveolata</taxon>
        <taxon>Colpodellida</taxon>
        <taxon>Chromeraceae</taxon>
        <taxon>Chromera</taxon>
    </lineage>
</organism>
<dbReference type="VEuPathDB" id="CryptoDB:Cvel_14135"/>
<reference evidence="2" key="1">
    <citation type="submission" date="2014-11" db="EMBL/GenBank/DDBJ databases">
        <title>Molecular phylogeny of cliff fern family Woodsiaceae with morphological implications.</title>
        <authorList>
            <person name="Shao Y.-Z."/>
            <person name="Wei R."/>
            <person name="Zhang X.-C."/>
        </authorList>
    </citation>
    <scope>NUCLEOTIDE SEQUENCE</scope>
</reference>
<evidence type="ECO:0000256" key="1">
    <source>
        <dbReference type="SAM" id="MobiDB-lite"/>
    </source>
</evidence>
<feature type="region of interest" description="Disordered" evidence="1">
    <location>
        <begin position="403"/>
        <end position="443"/>
    </location>
</feature>
<gene>
    <name evidence="2" type="ORF">Cvel_14135.t1.CR1</name>
</gene>
<sequence>MGAIWGPPRAGASRDPNSAVWPRIDLKHDDGLADLLDKWLNKQVILTNQPPGSAKHKGRVTNCAAPTRKNPRFVVSFPDGSKKDVAQNHLRFPVNCLANPVLRHVLLGSIRPSSPLSALRTPGGHLLHRICQMIIDGWNDQISHRPTWEGLMVTPSLRPIWEDRTRENLSRRDIQPAPIDEDLQPAFVVCNQVEFPPFTGGIRVNMMPIRMGDVTSLPENLRAYQKLIDKCPIHASEKRQIGYVTVHESEVKQGQTQTRGGLHTERMGGINLSGENRSQLFWCIGFATSPDCCVGGLYIANSVDNSCEVFDFVVADGVMGPLGDLEHVRDLLGKSGTPMQSGSLVWMTDRTPHAALPQLESGRRQFFRLVAGPISHWFADHSTENPLVSLPDDVEVVKGDKFMMGQTRGEGESEKKGEKAESSSSSSSSSSAPAPGSTVRAAP</sequence>
<evidence type="ECO:0000313" key="2">
    <source>
        <dbReference type="EMBL" id="CUC10981.1"/>
    </source>
</evidence>
<proteinExistence type="predicted"/>